<proteinExistence type="predicted"/>
<dbReference type="EMBL" id="JAQQWN010000008">
    <property type="protein sequence ID" value="KAK8070577.1"/>
    <property type="molecule type" value="Genomic_DNA"/>
</dbReference>
<sequence>MATLGVLEPLPKSSSSQVLRHSALQTVLRFSQSNSRAAALARTLDCMHGVSNTLAPRHLPSPRPGDGPAHCQPRPLVLRRDRLVLAQMLQLRP</sequence>
<gene>
    <name evidence="2" type="ORF">PG997_010780</name>
</gene>
<keyword evidence="3" id="KW-1185">Reference proteome</keyword>
<dbReference type="RefSeq" id="XP_066664385.1">
    <property type="nucleotide sequence ID" value="XM_066815095.1"/>
</dbReference>
<accession>A0ABR1VH81</accession>
<evidence type="ECO:0000256" key="1">
    <source>
        <dbReference type="SAM" id="MobiDB-lite"/>
    </source>
</evidence>
<comment type="caution">
    <text evidence="2">The sequence shown here is derived from an EMBL/GenBank/DDBJ whole genome shotgun (WGS) entry which is preliminary data.</text>
</comment>
<dbReference type="GeneID" id="92048155"/>
<evidence type="ECO:0000313" key="3">
    <source>
        <dbReference type="Proteomes" id="UP001433268"/>
    </source>
</evidence>
<name>A0ABR1VH81_9PEZI</name>
<dbReference type="Proteomes" id="UP001433268">
    <property type="component" value="Unassembled WGS sequence"/>
</dbReference>
<protein>
    <submittedName>
        <fullName evidence="2">Uncharacterized protein</fullName>
    </submittedName>
</protein>
<feature type="region of interest" description="Disordered" evidence="1">
    <location>
        <begin position="53"/>
        <end position="73"/>
    </location>
</feature>
<reference evidence="2 3" key="1">
    <citation type="submission" date="2023-01" db="EMBL/GenBank/DDBJ databases">
        <title>Analysis of 21 Apiospora genomes using comparative genomics revels a genus with tremendous synthesis potential of carbohydrate active enzymes and secondary metabolites.</title>
        <authorList>
            <person name="Sorensen T."/>
        </authorList>
    </citation>
    <scope>NUCLEOTIDE SEQUENCE [LARGE SCALE GENOMIC DNA]</scope>
    <source>
        <strain evidence="2 3">CBS 114990</strain>
    </source>
</reference>
<evidence type="ECO:0000313" key="2">
    <source>
        <dbReference type="EMBL" id="KAK8070577.1"/>
    </source>
</evidence>
<organism evidence="2 3">
    <name type="scientific">Apiospora hydei</name>
    <dbReference type="NCBI Taxonomy" id="1337664"/>
    <lineage>
        <taxon>Eukaryota</taxon>
        <taxon>Fungi</taxon>
        <taxon>Dikarya</taxon>
        <taxon>Ascomycota</taxon>
        <taxon>Pezizomycotina</taxon>
        <taxon>Sordariomycetes</taxon>
        <taxon>Xylariomycetidae</taxon>
        <taxon>Amphisphaeriales</taxon>
        <taxon>Apiosporaceae</taxon>
        <taxon>Apiospora</taxon>
    </lineage>
</organism>